<accession>U2R978</accession>
<name>U2R978_LEIAQ</name>
<evidence type="ECO:0000313" key="3">
    <source>
        <dbReference type="Proteomes" id="UP000016605"/>
    </source>
</evidence>
<feature type="region of interest" description="Disordered" evidence="1">
    <location>
        <begin position="37"/>
        <end position="56"/>
    </location>
</feature>
<reference evidence="2 3" key="1">
    <citation type="submission" date="2013-08" db="EMBL/GenBank/DDBJ databases">
        <authorList>
            <person name="Weinstock G."/>
            <person name="Sodergren E."/>
            <person name="Wylie T."/>
            <person name="Fulton L."/>
            <person name="Fulton R."/>
            <person name="Fronick C."/>
            <person name="O'Laughlin M."/>
            <person name="Godfrey J."/>
            <person name="Miner T."/>
            <person name="Herter B."/>
            <person name="Appelbaum E."/>
            <person name="Cordes M."/>
            <person name="Lek S."/>
            <person name="Wollam A."/>
            <person name="Pepin K.H."/>
            <person name="Palsikar V.B."/>
            <person name="Mitreva M."/>
            <person name="Wilson R.K."/>
        </authorList>
    </citation>
    <scope>NUCLEOTIDE SEQUENCE [LARGE SCALE GENOMIC DNA]</scope>
    <source>
        <strain evidence="2 3">ATCC 14665</strain>
    </source>
</reference>
<protein>
    <submittedName>
        <fullName evidence="2">Uncharacterized protein</fullName>
    </submittedName>
</protein>
<proteinExistence type="predicted"/>
<comment type="caution">
    <text evidence="2">The sequence shown here is derived from an EMBL/GenBank/DDBJ whole genome shotgun (WGS) entry which is preliminary data.</text>
</comment>
<feature type="compositionally biased region" description="Acidic residues" evidence="1">
    <location>
        <begin position="38"/>
        <end position="50"/>
    </location>
</feature>
<dbReference type="EMBL" id="AWVQ01000223">
    <property type="protein sequence ID" value="ERK71810.1"/>
    <property type="molecule type" value="Genomic_DNA"/>
</dbReference>
<organism evidence="2 3">
    <name type="scientific">Leifsonia aquatica ATCC 14665</name>
    <dbReference type="NCBI Taxonomy" id="1358026"/>
    <lineage>
        <taxon>Bacteria</taxon>
        <taxon>Bacillati</taxon>
        <taxon>Actinomycetota</taxon>
        <taxon>Actinomycetes</taxon>
        <taxon>Micrococcales</taxon>
        <taxon>Microbacteriaceae</taxon>
        <taxon>Leifsonia</taxon>
    </lineage>
</organism>
<sequence length="107" mass="11181">MAALASLCMLCSFSRPDLTTAQASALDWSVEAFAAADGFDEADEDDDESPDPPAEQPVRAAVTVAMVTAASARRAPKVFFMVPLCWSGGGRNVPPAVERPLATIANP</sequence>
<dbReference type="AlphaFoldDB" id="U2R978"/>
<evidence type="ECO:0000313" key="2">
    <source>
        <dbReference type="EMBL" id="ERK71810.1"/>
    </source>
</evidence>
<evidence type="ECO:0000256" key="1">
    <source>
        <dbReference type="SAM" id="MobiDB-lite"/>
    </source>
</evidence>
<dbReference type="Proteomes" id="UP000016605">
    <property type="component" value="Unassembled WGS sequence"/>
</dbReference>
<gene>
    <name evidence="2" type="ORF">N136_01843</name>
</gene>
<dbReference type="HOGENOM" id="CLU_2206732_0_0_11"/>